<sequence>MDGSWWDLYIILIGNKHVLTQEINSDGNMPLHIAFGIGKNRMVSEMLRLIKVEQLIKMKNKNGSTSLHIAAILLVKKDLKGEAPLHKAFDNMHLDTVECLLKAAKGNEKPKKNTSLDDSVNPGVKIVVELLVNVVSSKQYDYPEFVVKYDNVLMAIARTFPSGLDYGETLIYPVPAINISKPIFHLQANPGGRKSDIFYYTTGIHHFSSTVHAYMDLSIDAPRDIDCLFPILYDLFQLVEGCSNIR</sequence>
<dbReference type="Proteomes" id="UP000235145">
    <property type="component" value="Unassembled WGS sequence"/>
</dbReference>
<name>A0A9R1X4L8_LACSA</name>
<proteinExistence type="predicted"/>
<evidence type="ECO:0000313" key="1">
    <source>
        <dbReference type="EMBL" id="KAJ0198369.1"/>
    </source>
</evidence>
<dbReference type="AlphaFoldDB" id="A0A9R1X4L8"/>
<dbReference type="EMBL" id="NBSK02000007">
    <property type="protein sequence ID" value="KAJ0198369.1"/>
    <property type="molecule type" value="Genomic_DNA"/>
</dbReference>
<protein>
    <submittedName>
        <fullName evidence="1">Uncharacterized protein</fullName>
    </submittedName>
</protein>
<evidence type="ECO:0000313" key="2">
    <source>
        <dbReference type="Proteomes" id="UP000235145"/>
    </source>
</evidence>
<dbReference type="SUPFAM" id="SSF48403">
    <property type="entry name" value="Ankyrin repeat"/>
    <property type="match status" value="1"/>
</dbReference>
<organism evidence="1 2">
    <name type="scientific">Lactuca sativa</name>
    <name type="common">Garden lettuce</name>
    <dbReference type="NCBI Taxonomy" id="4236"/>
    <lineage>
        <taxon>Eukaryota</taxon>
        <taxon>Viridiplantae</taxon>
        <taxon>Streptophyta</taxon>
        <taxon>Embryophyta</taxon>
        <taxon>Tracheophyta</taxon>
        <taxon>Spermatophyta</taxon>
        <taxon>Magnoliopsida</taxon>
        <taxon>eudicotyledons</taxon>
        <taxon>Gunneridae</taxon>
        <taxon>Pentapetalae</taxon>
        <taxon>asterids</taxon>
        <taxon>campanulids</taxon>
        <taxon>Asterales</taxon>
        <taxon>Asteraceae</taxon>
        <taxon>Cichorioideae</taxon>
        <taxon>Cichorieae</taxon>
        <taxon>Lactucinae</taxon>
        <taxon>Lactuca</taxon>
    </lineage>
</organism>
<reference evidence="1 2" key="1">
    <citation type="journal article" date="2017" name="Nat. Commun.">
        <title>Genome assembly with in vitro proximity ligation data and whole-genome triplication in lettuce.</title>
        <authorList>
            <person name="Reyes-Chin-Wo S."/>
            <person name="Wang Z."/>
            <person name="Yang X."/>
            <person name="Kozik A."/>
            <person name="Arikit S."/>
            <person name="Song C."/>
            <person name="Xia L."/>
            <person name="Froenicke L."/>
            <person name="Lavelle D.O."/>
            <person name="Truco M.J."/>
            <person name="Xia R."/>
            <person name="Zhu S."/>
            <person name="Xu C."/>
            <person name="Xu H."/>
            <person name="Xu X."/>
            <person name="Cox K."/>
            <person name="Korf I."/>
            <person name="Meyers B.C."/>
            <person name="Michelmore R.W."/>
        </authorList>
    </citation>
    <scope>NUCLEOTIDE SEQUENCE [LARGE SCALE GENOMIC DNA]</scope>
    <source>
        <strain evidence="2">cv. Salinas</strain>
        <tissue evidence="1">Seedlings</tissue>
    </source>
</reference>
<comment type="caution">
    <text evidence="1">The sequence shown here is derived from an EMBL/GenBank/DDBJ whole genome shotgun (WGS) entry which is preliminary data.</text>
</comment>
<gene>
    <name evidence="1" type="ORF">LSAT_V11C700362800</name>
</gene>
<dbReference type="PANTHER" id="PTHR47303">
    <property type="match status" value="1"/>
</dbReference>
<keyword evidence="2" id="KW-1185">Reference proteome</keyword>
<accession>A0A9R1X4L8</accession>
<dbReference type="Gene3D" id="1.25.40.20">
    <property type="entry name" value="Ankyrin repeat-containing domain"/>
    <property type="match status" value="1"/>
</dbReference>
<dbReference type="PANTHER" id="PTHR47303:SF1">
    <property type="entry name" value="NF-KAPPA-B INHIBITOR BETA"/>
    <property type="match status" value="1"/>
</dbReference>
<dbReference type="InterPro" id="IPR036770">
    <property type="entry name" value="Ankyrin_rpt-contain_sf"/>
</dbReference>